<dbReference type="AlphaFoldDB" id="A0AA36FB69"/>
<reference evidence="2" key="1">
    <citation type="submission" date="2023-08" db="EMBL/GenBank/DDBJ databases">
        <authorList>
            <person name="Alioto T."/>
            <person name="Alioto T."/>
            <person name="Gomez Garrido J."/>
        </authorList>
    </citation>
    <scope>NUCLEOTIDE SEQUENCE</scope>
</reference>
<feature type="chain" id="PRO_5041399875" evidence="1">
    <location>
        <begin position="20"/>
        <end position="115"/>
    </location>
</feature>
<evidence type="ECO:0000313" key="2">
    <source>
        <dbReference type="EMBL" id="CAI9731510.1"/>
    </source>
</evidence>
<name>A0AA36FB69_OCTVU</name>
<dbReference type="Proteomes" id="UP001162480">
    <property type="component" value="Chromosome 13"/>
</dbReference>
<evidence type="ECO:0000313" key="3">
    <source>
        <dbReference type="Proteomes" id="UP001162480"/>
    </source>
</evidence>
<keyword evidence="3" id="KW-1185">Reference proteome</keyword>
<proteinExistence type="predicted"/>
<protein>
    <submittedName>
        <fullName evidence="2">Uncharacterized protein</fullName>
    </submittedName>
</protein>
<keyword evidence="1" id="KW-0732">Signal</keyword>
<organism evidence="2 3">
    <name type="scientific">Octopus vulgaris</name>
    <name type="common">Common octopus</name>
    <dbReference type="NCBI Taxonomy" id="6645"/>
    <lineage>
        <taxon>Eukaryota</taxon>
        <taxon>Metazoa</taxon>
        <taxon>Spiralia</taxon>
        <taxon>Lophotrochozoa</taxon>
        <taxon>Mollusca</taxon>
        <taxon>Cephalopoda</taxon>
        <taxon>Coleoidea</taxon>
        <taxon>Octopodiformes</taxon>
        <taxon>Octopoda</taxon>
        <taxon>Incirrata</taxon>
        <taxon>Octopodidae</taxon>
        <taxon>Octopus</taxon>
    </lineage>
</organism>
<accession>A0AA36FB69</accession>
<evidence type="ECO:0000256" key="1">
    <source>
        <dbReference type="SAM" id="SignalP"/>
    </source>
</evidence>
<dbReference type="EMBL" id="OX597826">
    <property type="protein sequence ID" value="CAI9731510.1"/>
    <property type="molecule type" value="Genomic_DNA"/>
</dbReference>
<gene>
    <name evidence="2" type="ORF">OCTVUL_1B021143</name>
</gene>
<sequence>MNGLYYGICLLFVIGSAMAECDLQKVMECQRVYIPKLQDPENKEAVCKAASDLMNCMGSASTGCGEEMEKTFDQARSQIAELGCPQSSHVPKLYAHSSVISGAFIAAVAFKKLLL</sequence>
<feature type="signal peptide" evidence="1">
    <location>
        <begin position="1"/>
        <end position="19"/>
    </location>
</feature>